<evidence type="ECO:0000259" key="12">
    <source>
        <dbReference type="SMART" id="SM01011"/>
    </source>
</evidence>
<evidence type="ECO:0000256" key="9">
    <source>
        <dbReference type="ARBA" id="ARBA00023211"/>
    </source>
</evidence>
<protein>
    <recommendedName>
        <fullName evidence="4">Xaa-Pro aminopeptidase</fullName>
        <ecNumber evidence="4">3.4.11.9</ecNumber>
    </recommendedName>
</protein>
<evidence type="ECO:0000256" key="7">
    <source>
        <dbReference type="ARBA" id="ARBA00022801"/>
    </source>
</evidence>
<evidence type="ECO:0000256" key="4">
    <source>
        <dbReference type="ARBA" id="ARBA00012574"/>
    </source>
</evidence>
<evidence type="ECO:0000256" key="6">
    <source>
        <dbReference type="ARBA" id="ARBA00022723"/>
    </source>
</evidence>
<dbReference type="PROSITE" id="PS00491">
    <property type="entry name" value="PROLINE_PEPTIDASE"/>
    <property type="match status" value="1"/>
</dbReference>
<dbReference type="RefSeq" id="WP_330146145.1">
    <property type="nucleotide sequence ID" value="NZ_JAZDQU010000002.1"/>
</dbReference>
<dbReference type="CDD" id="cd01087">
    <property type="entry name" value="Prolidase"/>
    <property type="match status" value="1"/>
</dbReference>
<reference evidence="13 14" key="1">
    <citation type="submission" date="2024-01" db="EMBL/GenBank/DDBJ databases">
        <title>Pedobacter sp. nov., isolated from oil-contaminated soil.</title>
        <authorList>
            <person name="Le N.T.T."/>
        </authorList>
    </citation>
    <scope>NUCLEOTIDE SEQUENCE [LARGE SCALE GENOMIC DNA]</scope>
    <source>
        <strain evidence="13 14">VNH31</strain>
    </source>
</reference>
<dbReference type="SMART" id="SM01011">
    <property type="entry name" value="AMP_N"/>
    <property type="match status" value="1"/>
</dbReference>
<comment type="cofactor">
    <cofactor evidence="2">
        <name>Mn(2+)</name>
        <dbReference type="ChEBI" id="CHEBI:29035"/>
    </cofactor>
</comment>
<keyword evidence="14" id="KW-1185">Reference proteome</keyword>
<evidence type="ECO:0000256" key="5">
    <source>
        <dbReference type="ARBA" id="ARBA00022670"/>
    </source>
</evidence>
<feature type="chain" id="PRO_5045216964" description="Xaa-Pro aminopeptidase" evidence="11">
    <location>
        <begin position="20"/>
        <end position="474"/>
    </location>
</feature>
<dbReference type="EMBL" id="JAZDQU010000002">
    <property type="protein sequence ID" value="MEE1885245.1"/>
    <property type="molecule type" value="Genomic_DNA"/>
</dbReference>
<dbReference type="PANTHER" id="PTHR43226">
    <property type="entry name" value="XAA-PRO AMINOPEPTIDASE 3"/>
    <property type="match status" value="1"/>
</dbReference>
<dbReference type="InterPro" id="IPR029149">
    <property type="entry name" value="Creatin/AminoP/Spt16_N"/>
</dbReference>
<dbReference type="Gene3D" id="3.90.230.10">
    <property type="entry name" value="Creatinase/methionine aminopeptidase superfamily"/>
    <property type="match status" value="1"/>
</dbReference>
<dbReference type="PANTHER" id="PTHR43226:SF4">
    <property type="entry name" value="XAA-PRO AMINOPEPTIDASE 3"/>
    <property type="match status" value="1"/>
</dbReference>
<feature type="domain" description="Aminopeptidase P N-terminal" evidence="12">
    <location>
        <begin position="28"/>
        <end position="167"/>
    </location>
</feature>
<keyword evidence="8" id="KW-0482">Metalloprotease</keyword>
<keyword evidence="7" id="KW-0378">Hydrolase</keyword>
<organism evidence="13 14">
    <name type="scientific">Pedobacter flavus</name>
    <dbReference type="NCBI Taxonomy" id="3113906"/>
    <lineage>
        <taxon>Bacteria</taxon>
        <taxon>Pseudomonadati</taxon>
        <taxon>Bacteroidota</taxon>
        <taxon>Sphingobacteriia</taxon>
        <taxon>Sphingobacteriales</taxon>
        <taxon>Sphingobacteriaceae</taxon>
        <taxon>Pedobacter</taxon>
    </lineage>
</organism>
<keyword evidence="6 10" id="KW-0479">Metal-binding</keyword>
<dbReference type="InterPro" id="IPR000994">
    <property type="entry name" value="Pept_M24"/>
</dbReference>
<dbReference type="Pfam" id="PF05195">
    <property type="entry name" value="AMP_N"/>
    <property type="match status" value="1"/>
</dbReference>
<evidence type="ECO:0000256" key="3">
    <source>
        <dbReference type="ARBA" id="ARBA00008766"/>
    </source>
</evidence>
<evidence type="ECO:0000256" key="1">
    <source>
        <dbReference type="ARBA" id="ARBA00001424"/>
    </source>
</evidence>
<dbReference type="InterPro" id="IPR052433">
    <property type="entry name" value="X-Pro_dipept-like"/>
</dbReference>
<dbReference type="Gene3D" id="3.40.350.10">
    <property type="entry name" value="Creatinase/prolidase N-terminal domain"/>
    <property type="match status" value="1"/>
</dbReference>
<gene>
    <name evidence="13" type="ORF">VRU49_07415</name>
</gene>
<dbReference type="EC" id="3.4.11.9" evidence="4"/>
<dbReference type="Pfam" id="PF00557">
    <property type="entry name" value="Peptidase_M24"/>
    <property type="match status" value="1"/>
</dbReference>
<dbReference type="InterPro" id="IPR001131">
    <property type="entry name" value="Peptidase_M24B_aminopep-P_CS"/>
</dbReference>
<evidence type="ECO:0000256" key="8">
    <source>
        <dbReference type="ARBA" id="ARBA00023049"/>
    </source>
</evidence>
<evidence type="ECO:0000313" key="13">
    <source>
        <dbReference type="EMBL" id="MEE1885245.1"/>
    </source>
</evidence>
<keyword evidence="13" id="KW-0031">Aminopeptidase</keyword>
<evidence type="ECO:0000256" key="10">
    <source>
        <dbReference type="RuleBase" id="RU000590"/>
    </source>
</evidence>
<dbReference type="Proteomes" id="UP001337681">
    <property type="component" value="Unassembled WGS sequence"/>
</dbReference>
<dbReference type="SUPFAM" id="SSF55920">
    <property type="entry name" value="Creatinase/aminopeptidase"/>
    <property type="match status" value="1"/>
</dbReference>
<evidence type="ECO:0000313" key="14">
    <source>
        <dbReference type="Proteomes" id="UP001337681"/>
    </source>
</evidence>
<keyword evidence="5" id="KW-0645">Protease</keyword>
<evidence type="ECO:0000256" key="2">
    <source>
        <dbReference type="ARBA" id="ARBA00001936"/>
    </source>
</evidence>
<feature type="signal peptide" evidence="11">
    <location>
        <begin position="1"/>
        <end position="19"/>
    </location>
</feature>
<dbReference type="GO" id="GO:0004177">
    <property type="term" value="F:aminopeptidase activity"/>
    <property type="evidence" value="ECO:0007669"/>
    <property type="project" value="UniProtKB-KW"/>
</dbReference>
<dbReference type="InterPro" id="IPR036005">
    <property type="entry name" value="Creatinase/aminopeptidase-like"/>
</dbReference>
<dbReference type="InterPro" id="IPR007865">
    <property type="entry name" value="Aminopep_P_N"/>
</dbReference>
<keyword evidence="11" id="KW-0732">Signal</keyword>
<proteinExistence type="inferred from homology"/>
<accession>A0ABU7H1P1</accession>
<comment type="caution">
    <text evidence="13">The sequence shown here is derived from an EMBL/GenBank/DDBJ whole genome shotgun (WGS) entry which is preliminary data.</text>
</comment>
<comment type="similarity">
    <text evidence="3 10">Belongs to the peptidase M24B family.</text>
</comment>
<keyword evidence="9" id="KW-0464">Manganese</keyword>
<name>A0ABU7H1P1_9SPHI</name>
<evidence type="ECO:0000256" key="11">
    <source>
        <dbReference type="SAM" id="SignalP"/>
    </source>
</evidence>
<comment type="catalytic activity">
    <reaction evidence="1">
        <text>Release of any N-terminal amino acid, including proline, that is linked to proline, even from a dipeptide or tripeptide.</text>
        <dbReference type="EC" id="3.4.11.9"/>
    </reaction>
</comment>
<dbReference type="SUPFAM" id="SSF53092">
    <property type="entry name" value="Creatinase/prolidase N-terminal domain"/>
    <property type="match status" value="1"/>
</dbReference>
<sequence length="474" mass="53023">MKKLISFMLAAIIALPIFAQDFEPKDYLPKEFHKGRREAMRKLMPENSVAIVFANPERNYANDVDYPYHQNPDMYYFTGYKEPDGILFIFKETQKGEDGKSYNELLFVQKRNPQAESWNGKRIGVEGAKNKLGIENSYNSDEFKNFPLDLTKFSKLLYRLPDQLPIPANENANLGGLVASFFKKANINQTTPVDRTYMTITGQLRAIKTPEELVMLRKAVEISTNAQIEVMKAAHTNMSELEIQGLHEYVHKIYGAEAVGYGSIIGSGENGCILHYVTNTKTKVGNSLILMDVGAEYHGYTADVTRTIPANGKFSPEERAIYQIVYDAQEAAFKTLKDGSKFSEASAAASKVISDGLIKLGIIKEAREVRKYYTHGLGHHIGLDVHDRGGMATLAENMVITIEPGIYIPANSETDKKWWGIGVRIEDDILITKTGYENLSIGAPRKIEDIEKLMSAKSPLDNFKLPALKSASKN</sequence>